<dbReference type="Pfam" id="PF00811">
    <property type="entry name" value="Ependymin"/>
    <property type="match status" value="1"/>
</dbReference>
<feature type="signal peptide" evidence="1">
    <location>
        <begin position="1"/>
        <end position="17"/>
    </location>
</feature>
<evidence type="ECO:0000313" key="4">
    <source>
        <dbReference type="Proteomes" id="UP000014760"/>
    </source>
</evidence>
<proteinExistence type="predicted"/>
<dbReference type="EMBL" id="KB297837">
    <property type="protein sequence ID" value="ELU09869.1"/>
    <property type="molecule type" value="Genomic_DNA"/>
</dbReference>
<name>R7UTM4_CAPTE</name>
<dbReference type="EMBL" id="AMQN01006198">
    <property type="status" value="NOT_ANNOTATED_CDS"/>
    <property type="molecule type" value="Genomic_DNA"/>
</dbReference>
<evidence type="ECO:0000256" key="1">
    <source>
        <dbReference type="SAM" id="SignalP"/>
    </source>
</evidence>
<keyword evidence="1" id="KW-0732">Signal</keyword>
<dbReference type="EnsemblMetazoa" id="CapteT207652">
    <property type="protein sequence ID" value="CapteP207652"/>
    <property type="gene ID" value="CapteG207652"/>
</dbReference>
<dbReference type="GO" id="GO:0005576">
    <property type="term" value="C:extracellular region"/>
    <property type="evidence" value="ECO:0007669"/>
    <property type="project" value="InterPro"/>
</dbReference>
<sequence length="278" mass="32014">MVTILWILGALLGCAFGVKFDALKCCAPEVWEARIVNTGTTNRQKYSFNNMDISFAYDLPNDRWAIDQVHPVDESKNLKLVFDYNLGKKYAINTAGCFVEPLDAHLNPYCIGKNATFLGEFGAGLPRHGQYHRAWSYDIFMFPLRHTLVVSKEHCLPIKEVTYSLIQNSRHFFNNAWAWNHGEFPCNPWEEPGILELGECFKSHRKIKKEVQGTQPTAFVLNMDYVDLNTTITNEGIFQVPEQCPNDSWDSVKLTDFWRILIMRMKFYDEVKDAPGLD</sequence>
<evidence type="ECO:0000313" key="2">
    <source>
        <dbReference type="EMBL" id="ELU09869.1"/>
    </source>
</evidence>
<reference evidence="4" key="1">
    <citation type="submission" date="2012-12" db="EMBL/GenBank/DDBJ databases">
        <authorList>
            <person name="Hellsten U."/>
            <person name="Grimwood J."/>
            <person name="Chapman J.A."/>
            <person name="Shapiro H."/>
            <person name="Aerts A."/>
            <person name="Otillar R.P."/>
            <person name="Terry A.Y."/>
            <person name="Boore J.L."/>
            <person name="Simakov O."/>
            <person name="Marletaz F."/>
            <person name="Cho S.-J."/>
            <person name="Edsinger-Gonzales E."/>
            <person name="Havlak P."/>
            <person name="Kuo D.-H."/>
            <person name="Larsson T."/>
            <person name="Lv J."/>
            <person name="Arendt D."/>
            <person name="Savage R."/>
            <person name="Osoegawa K."/>
            <person name="de Jong P."/>
            <person name="Lindberg D.R."/>
            <person name="Seaver E.C."/>
            <person name="Weisblat D.A."/>
            <person name="Putnam N.H."/>
            <person name="Grigoriev I.V."/>
            <person name="Rokhsar D.S."/>
        </authorList>
    </citation>
    <scope>NUCLEOTIDE SEQUENCE</scope>
    <source>
        <strain evidence="4">I ESC-2004</strain>
    </source>
</reference>
<dbReference type="Proteomes" id="UP000014760">
    <property type="component" value="Unassembled WGS sequence"/>
</dbReference>
<dbReference type="GO" id="GO:0005509">
    <property type="term" value="F:calcium ion binding"/>
    <property type="evidence" value="ECO:0007669"/>
    <property type="project" value="InterPro"/>
</dbReference>
<protein>
    <submittedName>
        <fullName evidence="2 3">Uncharacterized protein</fullName>
    </submittedName>
</protein>
<dbReference type="PANTHER" id="PTHR10697:SF1">
    <property type="entry name" value="MAMMALIAN EPENDYMIN-RELATED PROTEIN 1"/>
    <property type="match status" value="1"/>
</dbReference>
<gene>
    <name evidence="2" type="ORF">CAPTEDRAFT_207652</name>
</gene>
<evidence type="ECO:0000313" key="3">
    <source>
        <dbReference type="EnsemblMetazoa" id="CapteP207652"/>
    </source>
</evidence>
<reference evidence="3" key="3">
    <citation type="submission" date="2015-06" db="UniProtKB">
        <authorList>
            <consortium name="EnsemblMetazoa"/>
        </authorList>
    </citation>
    <scope>IDENTIFICATION</scope>
</reference>
<dbReference type="InterPro" id="IPR001299">
    <property type="entry name" value="Ependymin"/>
</dbReference>
<accession>R7UTM4</accession>
<keyword evidence="4" id="KW-1185">Reference proteome</keyword>
<dbReference type="PANTHER" id="PTHR10697">
    <property type="entry name" value="MAMMALIAN EPENDYMIN-RELATED PROTEIN 1"/>
    <property type="match status" value="1"/>
</dbReference>
<dbReference type="AlphaFoldDB" id="R7UTM4"/>
<dbReference type="GO" id="GO:0007160">
    <property type="term" value="P:cell-matrix adhesion"/>
    <property type="evidence" value="ECO:0007669"/>
    <property type="project" value="InterPro"/>
</dbReference>
<feature type="chain" id="PRO_5008788377" evidence="1">
    <location>
        <begin position="18"/>
        <end position="278"/>
    </location>
</feature>
<reference evidence="2 4" key="2">
    <citation type="journal article" date="2013" name="Nature">
        <title>Insights into bilaterian evolution from three spiralian genomes.</title>
        <authorList>
            <person name="Simakov O."/>
            <person name="Marletaz F."/>
            <person name="Cho S.J."/>
            <person name="Edsinger-Gonzales E."/>
            <person name="Havlak P."/>
            <person name="Hellsten U."/>
            <person name="Kuo D.H."/>
            <person name="Larsson T."/>
            <person name="Lv J."/>
            <person name="Arendt D."/>
            <person name="Savage R."/>
            <person name="Osoegawa K."/>
            <person name="de Jong P."/>
            <person name="Grimwood J."/>
            <person name="Chapman J.A."/>
            <person name="Shapiro H."/>
            <person name="Aerts A."/>
            <person name="Otillar R.P."/>
            <person name="Terry A.Y."/>
            <person name="Boore J.L."/>
            <person name="Grigoriev I.V."/>
            <person name="Lindberg D.R."/>
            <person name="Seaver E.C."/>
            <person name="Weisblat D.A."/>
            <person name="Putnam N.H."/>
            <person name="Rokhsar D.S."/>
        </authorList>
    </citation>
    <scope>NUCLEOTIDE SEQUENCE</scope>
    <source>
        <strain evidence="2 4">I ESC-2004</strain>
    </source>
</reference>
<organism evidence="2">
    <name type="scientific">Capitella teleta</name>
    <name type="common">Polychaete worm</name>
    <dbReference type="NCBI Taxonomy" id="283909"/>
    <lineage>
        <taxon>Eukaryota</taxon>
        <taxon>Metazoa</taxon>
        <taxon>Spiralia</taxon>
        <taxon>Lophotrochozoa</taxon>
        <taxon>Annelida</taxon>
        <taxon>Polychaeta</taxon>
        <taxon>Sedentaria</taxon>
        <taxon>Scolecida</taxon>
        <taxon>Capitellidae</taxon>
        <taxon>Capitella</taxon>
    </lineage>
</organism>
<dbReference type="HOGENOM" id="CLU_1001997_0_0_1"/>
<dbReference type="GO" id="GO:0005764">
    <property type="term" value="C:lysosome"/>
    <property type="evidence" value="ECO:0007669"/>
    <property type="project" value="TreeGrafter"/>
</dbReference>